<name>A0A6C0CGB3_9ZZZZ</name>
<organism evidence="1">
    <name type="scientific">viral metagenome</name>
    <dbReference type="NCBI Taxonomy" id="1070528"/>
    <lineage>
        <taxon>unclassified sequences</taxon>
        <taxon>metagenomes</taxon>
        <taxon>organismal metagenomes</taxon>
    </lineage>
</organism>
<reference evidence="1" key="1">
    <citation type="journal article" date="2020" name="Nature">
        <title>Giant virus diversity and host interactions through global metagenomics.</title>
        <authorList>
            <person name="Schulz F."/>
            <person name="Roux S."/>
            <person name="Paez-Espino D."/>
            <person name="Jungbluth S."/>
            <person name="Walsh D.A."/>
            <person name="Denef V.J."/>
            <person name="McMahon K.D."/>
            <person name="Konstantinidis K.T."/>
            <person name="Eloe-Fadrosh E.A."/>
            <person name="Kyrpides N.C."/>
            <person name="Woyke T."/>
        </authorList>
    </citation>
    <scope>NUCLEOTIDE SEQUENCE</scope>
    <source>
        <strain evidence="1">GVMAG-M-3300020595-32</strain>
    </source>
</reference>
<protein>
    <submittedName>
        <fullName evidence="1">Uncharacterized protein</fullName>
    </submittedName>
</protein>
<evidence type="ECO:0000313" key="1">
    <source>
        <dbReference type="EMBL" id="QHT02605.1"/>
    </source>
</evidence>
<dbReference type="AlphaFoldDB" id="A0A6C0CGB3"/>
<dbReference type="EMBL" id="MN739396">
    <property type="protein sequence ID" value="QHT02605.1"/>
    <property type="molecule type" value="Genomic_DNA"/>
</dbReference>
<proteinExistence type="predicted"/>
<accession>A0A6C0CGB3</accession>
<sequence length="81" mass="9505">MNKEDEFNQKSLKLLADPFKLKDSKYIPKNTDKLKDEIESKFKCRLSDKSYDYILQEIEILVIVDSLLNDIINQVSPDQNP</sequence>